<evidence type="ECO:0000256" key="6">
    <source>
        <dbReference type="ARBA" id="ARBA00022842"/>
    </source>
</evidence>
<dbReference type="NCBIfam" id="TIGR01494">
    <property type="entry name" value="ATPase_P-type"/>
    <property type="match status" value="2"/>
</dbReference>
<dbReference type="InterPro" id="IPR004014">
    <property type="entry name" value="ATPase_P-typ_cation-transptr_N"/>
</dbReference>
<dbReference type="SUPFAM" id="SSF81653">
    <property type="entry name" value="Calcium ATPase, transduction domain A"/>
    <property type="match status" value="1"/>
</dbReference>
<keyword evidence="4" id="KW-0547">Nucleotide-binding</keyword>
<dbReference type="PRINTS" id="PR00119">
    <property type="entry name" value="CATATPASE"/>
</dbReference>
<feature type="transmembrane region" description="Helical" evidence="11">
    <location>
        <begin position="259"/>
        <end position="282"/>
    </location>
</feature>
<dbReference type="InterPro" id="IPR023299">
    <property type="entry name" value="ATPase_P-typ_cyto_dom_N"/>
</dbReference>
<feature type="transmembrane region" description="Helical" evidence="11">
    <location>
        <begin position="976"/>
        <end position="1000"/>
    </location>
</feature>
<organism evidence="13">
    <name type="scientific">Fonticula alba</name>
    <name type="common">Slime mold</name>
    <dbReference type="NCBI Taxonomy" id="691883"/>
    <lineage>
        <taxon>Eukaryota</taxon>
        <taxon>Rotosphaerida</taxon>
        <taxon>Fonticulaceae</taxon>
        <taxon>Fonticula</taxon>
    </lineage>
</organism>
<dbReference type="Pfam" id="PF13246">
    <property type="entry name" value="Cation_ATPase"/>
    <property type="match status" value="1"/>
</dbReference>
<dbReference type="InterPro" id="IPR023298">
    <property type="entry name" value="ATPase_P-typ_TM_dom_sf"/>
</dbReference>
<dbReference type="InterPro" id="IPR018303">
    <property type="entry name" value="ATPase_P-typ_P_site"/>
</dbReference>
<proteinExistence type="predicted"/>
<dbReference type="PRINTS" id="PR00120">
    <property type="entry name" value="HATPASE"/>
</dbReference>
<dbReference type="Pfam" id="PF08282">
    <property type="entry name" value="Hydrolase_3"/>
    <property type="match status" value="1"/>
</dbReference>
<feature type="compositionally biased region" description="Polar residues" evidence="10">
    <location>
        <begin position="52"/>
        <end position="64"/>
    </location>
</feature>
<evidence type="ECO:0000256" key="4">
    <source>
        <dbReference type="ARBA" id="ARBA00022741"/>
    </source>
</evidence>
<dbReference type="Gene3D" id="2.70.150.10">
    <property type="entry name" value="Calcium-transporting ATPase, cytoplasmic transduction domain A"/>
    <property type="match status" value="1"/>
</dbReference>
<dbReference type="Pfam" id="PF00122">
    <property type="entry name" value="E1-E2_ATPase"/>
    <property type="match status" value="1"/>
</dbReference>
<feature type="transmembrane region" description="Helical" evidence="11">
    <location>
        <begin position="1021"/>
        <end position="1049"/>
    </location>
</feature>
<dbReference type="PANTHER" id="PTHR42861">
    <property type="entry name" value="CALCIUM-TRANSPORTING ATPASE"/>
    <property type="match status" value="1"/>
</dbReference>
<sequence length="1234" mass="132666">MDSRDGASALMGSFDPAPDATLPNNDTVSVPPAADVTDTHDADGVAVADSSELPSSASDGTSASLKAESLGGESCSSVEGVSQAHKPDAEADPSVSLASVHLTPEAAPPVSVEVPDAKADLLAPEEVVSPGPAARPAGSAAAATRRRRGSIIHSDAGLPNVQALAEAITSGADTSSLYGAGAGRPRSNSIYSVSSQAPSLTEIVVADEHYNKPPFCIDHAVVTRIFGVNPKRGLSSAEAATRMLNHGPNELTGDSKINIWMILFDNLVNPMMIVLTVCLIISIVTSQWIEAVVLIIFIIVNGTISFVQELRSEKTLQALRMISSPVARILRDGRLVEVSATEVTIGDIIEIVEGDQIGADIRLIKAVNLRIDEALLTGETVPAAKVTHAIDDPLCPLGDQRNMAFKSTVVTQGHGRGVVTSIGMDTAIGRIAKAVLSGGPASTKTPVQRQLNVLLYILLVMALLFALTVMAVNKFNFKDKTILLYALAVSVAVIPEGLPAVVTVVYAYAVQRMTRQKAIIRKLNSLEGLGTATNICSDKTGTITIGQMVATEFWTPTAHCKVTGQDMDSGGQFLLKEDSRHPGEQVLSADGTTSDAAAAGASPRASTQRVLPFDRVSEDIRHLLQACTLCATATITLHEEEWVTAGDPTEVALVVLAGKAGVMRPDLERDWTFASEFPFDASLKRMTMIYHAPRLGQTLTYIKGATEVVLERCVTRVGGDDGTTVVPIDAAFCAQVMGIAERMSMQTLRVLAFGYRLDKYDPDGRVQTIEDRDANERDFIFLGLVGMFDPPRPESYEAVRICHEAGITVHMATGDHPLTAHAIAENVGIVPENCPSWMVMVARDFDAMTDEEIDKMTELPRVLARCSPESKVKLIESLHRRKKIVVMTGDGVNDAPAVKYADVGVAMGHGGTDVTKQAADLVVTDDNFMTIVRAVAEGRRVINNTSKFIRLLMTVCLAQLVVLACALAFSDSSGHSIFPLSAIQILWINLMTAGPQAMGVGTMEGTKENMEVPPRTARSVVFSWEILCDVLVFSAFIGLLSLAMFVWAIESASPIGFDVVSCNDRASFGDPGCAEIFRARTVCFNSMMLMLITHAWVMVVPNQSLIRVPFRLTRNLALTSIASVILLFPLIYVPFINLDVFGQAPITWEFAFIFGSFGVYLIFCELYKLLKYLILRKLVPWIRSRRRAAAPADAHEMTALNIKDGDFYHGYRSPPMGAPASSRLSNASRPSFSQ</sequence>
<name>A0A058Z239_FONAL</name>
<dbReference type="GeneID" id="20529977"/>
<dbReference type="GO" id="GO:0016020">
    <property type="term" value="C:membrane"/>
    <property type="evidence" value="ECO:0007669"/>
    <property type="project" value="InterPro"/>
</dbReference>
<evidence type="ECO:0000313" key="14">
    <source>
        <dbReference type="Proteomes" id="UP000030693"/>
    </source>
</evidence>
<dbReference type="SFLD" id="SFLDS00003">
    <property type="entry name" value="Haloacid_Dehalogenase"/>
    <property type="match status" value="1"/>
</dbReference>
<keyword evidence="6" id="KW-0460">Magnesium</keyword>
<dbReference type="InterPro" id="IPR006068">
    <property type="entry name" value="ATPase_P-typ_cation-transptr_C"/>
</dbReference>
<evidence type="ECO:0000256" key="3">
    <source>
        <dbReference type="ARBA" id="ARBA00022692"/>
    </source>
</evidence>
<evidence type="ECO:0000256" key="5">
    <source>
        <dbReference type="ARBA" id="ARBA00022840"/>
    </source>
</evidence>
<dbReference type="GO" id="GO:0005524">
    <property type="term" value="F:ATP binding"/>
    <property type="evidence" value="ECO:0007669"/>
    <property type="project" value="UniProtKB-KW"/>
</dbReference>
<dbReference type="InterPro" id="IPR001757">
    <property type="entry name" value="P_typ_ATPase"/>
</dbReference>
<dbReference type="Gene3D" id="3.40.50.1000">
    <property type="entry name" value="HAD superfamily/HAD-like"/>
    <property type="match status" value="1"/>
</dbReference>
<dbReference type="STRING" id="691883.A0A058Z239"/>
<evidence type="ECO:0000259" key="12">
    <source>
        <dbReference type="SMART" id="SM00831"/>
    </source>
</evidence>
<evidence type="ECO:0000256" key="10">
    <source>
        <dbReference type="SAM" id="MobiDB-lite"/>
    </source>
</evidence>
<evidence type="ECO:0000256" key="7">
    <source>
        <dbReference type="ARBA" id="ARBA00022967"/>
    </source>
</evidence>
<dbReference type="Pfam" id="PF00689">
    <property type="entry name" value="Cation_ATPase_C"/>
    <property type="match status" value="1"/>
</dbReference>
<feature type="transmembrane region" description="Helical" evidence="11">
    <location>
        <begin position="484"/>
        <end position="509"/>
    </location>
</feature>
<keyword evidence="14" id="KW-1185">Reference proteome</keyword>
<keyword evidence="3 11" id="KW-0812">Transmembrane</keyword>
<dbReference type="InterPro" id="IPR023214">
    <property type="entry name" value="HAD_sf"/>
</dbReference>
<evidence type="ECO:0000256" key="2">
    <source>
        <dbReference type="ARBA" id="ARBA00022553"/>
    </source>
</evidence>
<feature type="transmembrane region" description="Helical" evidence="11">
    <location>
        <begin position="1146"/>
        <end position="1167"/>
    </location>
</feature>
<keyword evidence="7" id="KW-1278">Translocase</keyword>
<protein>
    <recommendedName>
        <fullName evidence="12">Cation-transporting P-type ATPase N-terminal domain-containing protein</fullName>
    </recommendedName>
</protein>
<dbReference type="PROSITE" id="PS00154">
    <property type="entry name" value="ATPASE_E1_E2"/>
    <property type="match status" value="1"/>
</dbReference>
<evidence type="ECO:0000313" key="13">
    <source>
        <dbReference type="EMBL" id="KCV68335.1"/>
    </source>
</evidence>
<dbReference type="InterPro" id="IPR059000">
    <property type="entry name" value="ATPase_P-type_domA"/>
</dbReference>
<feature type="domain" description="Cation-transporting P-type ATPase N-terminal" evidence="12">
    <location>
        <begin position="217"/>
        <end position="287"/>
    </location>
</feature>
<dbReference type="SFLD" id="SFLDG00002">
    <property type="entry name" value="C1.7:_P-type_atpase_like"/>
    <property type="match status" value="1"/>
</dbReference>
<reference evidence="13" key="1">
    <citation type="submission" date="2013-04" db="EMBL/GenBank/DDBJ databases">
        <title>The Genome Sequence of Fonticula alba ATCC 38817.</title>
        <authorList>
            <consortium name="The Broad Institute Genomics Platform"/>
            <person name="Russ C."/>
            <person name="Cuomo C."/>
            <person name="Burger G."/>
            <person name="Gray M.W."/>
            <person name="Holland P.W.H."/>
            <person name="King N."/>
            <person name="Lang F.B.F."/>
            <person name="Roger A.J."/>
            <person name="Ruiz-Trillo I."/>
            <person name="Brown M."/>
            <person name="Walker B."/>
            <person name="Young S."/>
            <person name="Zeng Q."/>
            <person name="Gargeya S."/>
            <person name="Fitzgerald M."/>
            <person name="Haas B."/>
            <person name="Abouelleil A."/>
            <person name="Allen A.W."/>
            <person name="Alvarado L."/>
            <person name="Arachchi H.M."/>
            <person name="Berlin A.M."/>
            <person name="Chapman S.B."/>
            <person name="Gainer-Dewar J."/>
            <person name="Goldberg J."/>
            <person name="Griggs A."/>
            <person name="Gujja S."/>
            <person name="Hansen M."/>
            <person name="Howarth C."/>
            <person name="Imamovic A."/>
            <person name="Ireland A."/>
            <person name="Larimer J."/>
            <person name="McCowan C."/>
            <person name="Murphy C."/>
            <person name="Pearson M."/>
            <person name="Poon T.W."/>
            <person name="Priest M."/>
            <person name="Roberts A."/>
            <person name="Saif S."/>
            <person name="Shea T."/>
            <person name="Sisk P."/>
            <person name="Sykes S."/>
            <person name="Wortman J."/>
            <person name="Nusbaum C."/>
            <person name="Birren B."/>
        </authorList>
    </citation>
    <scope>NUCLEOTIDE SEQUENCE [LARGE SCALE GENOMIC DNA]</scope>
    <source>
        <strain evidence="13">ATCC 38817</strain>
    </source>
</reference>
<feature type="region of interest" description="Disordered" evidence="10">
    <location>
        <begin position="584"/>
        <end position="603"/>
    </location>
</feature>
<feature type="transmembrane region" description="Helical" evidence="11">
    <location>
        <begin position="948"/>
        <end position="970"/>
    </location>
</feature>
<dbReference type="SMART" id="SM00831">
    <property type="entry name" value="Cation_ATPase_N"/>
    <property type="match status" value="1"/>
</dbReference>
<evidence type="ECO:0000256" key="9">
    <source>
        <dbReference type="ARBA" id="ARBA00023136"/>
    </source>
</evidence>
<dbReference type="Proteomes" id="UP000030693">
    <property type="component" value="Unassembled WGS sequence"/>
</dbReference>
<dbReference type="eggNOG" id="KOG0202">
    <property type="taxonomic scope" value="Eukaryota"/>
</dbReference>
<keyword evidence="2" id="KW-0597">Phosphoprotein</keyword>
<dbReference type="RefSeq" id="XP_009497389.1">
    <property type="nucleotide sequence ID" value="XM_009499114.1"/>
</dbReference>
<dbReference type="InterPro" id="IPR008250">
    <property type="entry name" value="ATPase_P-typ_transduc_dom_A_sf"/>
</dbReference>
<feature type="region of interest" description="Disordered" evidence="10">
    <location>
        <begin position="1"/>
        <end position="96"/>
    </location>
</feature>
<dbReference type="Gene3D" id="1.20.1110.10">
    <property type="entry name" value="Calcium-transporting ATPase, transmembrane domain"/>
    <property type="match status" value="1"/>
</dbReference>
<dbReference type="InterPro" id="IPR036412">
    <property type="entry name" value="HAD-like_sf"/>
</dbReference>
<dbReference type="Gene3D" id="3.40.1110.10">
    <property type="entry name" value="Calcium-transporting ATPase, cytoplasmic domain N"/>
    <property type="match status" value="1"/>
</dbReference>
<dbReference type="SFLD" id="SFLDF00027">
    <property type="entry name" value="p-type_atpase"/>
    <property type="match status" value="1"/>
</dbReference>
<dbReference type="FunFam" id="2.70.150.10:FF:000160">
    <property type="entry name" value="Sarcoplasmic/endoplasmic reticulum calcium ATPase 1"/>
    <property type="match status" value="1"/>
</dbReference>
<feature type="transmembrane region" description="Helical" evidence="11">
    <location>
        <begin position="288"/>
        <end position="307"/>
    </location>
</feature>
<evidence type="ECO:0000256" key="11">
    <source>
        <dbReference type="SAM" id="Phobius"/>
    </source>
</evidence>
<feature type="transmembrane region" description="Helical" evidence="11">
    <location>
        <begin position="1112"/>
        <end position="1134"/>
    </location>
</feature>
<dbReference type="OrthoDB" id="116380at2759"/>
<evidence type="ECO:0000256" key="1">
    <source>
        <dbReference type="ARBA" id="ARBA00004127"/>
    </source>
</evidence>
<dbReference type="SUPFAM" id="SSF81665">
    <property type="entry name" value="Calcium ATPase, transmembrane domain M"/>
    <property type="match status" value="1"/>
</dbReference>
<dbReference type="Pfam" id="PF00690">
    <property type="entry name" value="Cation_ATPase_N"/>
    <property type="match status" value="1"/>
</dbReference>
<feature type="transmembrane region" description="Helical" evidence="11">
    <location>
        <begin position="1077"/>
        <end position="1100"/>
    </location>
</feature>
<feature type="transmembrane region" description="Helical" evidence="11">
    <location>
        <begin position="453"/>
        <end position="472"/>
    </location>
</feature>
<dbReference type="EMBL" id="KB932209">
    <property type="protein sequence ID" value="KCV68335.1"/>
    <property type="molecule type" value="Genomic_DNA"/>
</dbReference>
<dbReference type="GO" id="GO:0016887">
    <property type="term" value="F:ATP hydrolysis activity"/>
    <property type="evidence" value="ECO:0007669"/>
    <property type="project" value="InterPro"/>
</dbReference>
<dbReference type="FunFam" id="3.40.50.1000:FF:000028">
    <property type="entry name" value="Calcium-transporting P-type ATPase, putative"/>
    <property type="match status" value="1"/>
</dbReference>
<dbReference type="GO" id="GO:0012505">
    <property type="term" value="C:endomembrane system"/>
    <property type="evidence" value="ECO:0007669"/>
    <property type="project" value="UniProtKB-SubCell"/>
</dbReference>
<gene>
    <name evidence="13" type="ORF">H696_05252</name>
</gene>
<dbReference type="AlphaFoldDB" id="A0A058Z239"/>
<keyword evidence="8 11" id="KW-1133">Transmembrane helix</keyword>
<keyword evidence="5" id="KW-0067">ATP-binding</keyword>
<evidence type="ECO:0000256" key="8">
    <source>
        <dbReference type="ARBA" id="ARBA00022989"/>
    </source>
</evidence>
<dbReference type="SUPFAM" id="SSF81660">
    <property type="entry name" value="Metal cation-transporting ATPase, ATP-binding domain N"/>
    <property type="match status" value="1"/>
</dbReference>
<feature type="compositionally biased region" description="Low complexity" evidence="10">
    <location>
        <begin position="588"/>
        <end position="601"/>
    </location>
</feature>
<dbReference type="InterPro" id="IPR044492">
    <property type="entry name" value="P_typ_ATPase_HD_dom"/>
</dbReference>
<dbReference type="OMA" id="FGIDDYI"/>
<dbReference type="SUPFAM" id="SSF56784">
    <property type="entry name" value="HAD-like"/>
    <property type="match status" value="1"/>
</dbReference>
<keyword evidence="9 11" id="KW-0472">Membrane</keyword>
<comment type="subcellular location">
    <subcellularLocation>
        <location evidence="1">Endomembrane system</location>
        <topology evidence="1">Multi-pass membrane protein</topology>
    </subcellularLocation>
</comment>
<accession>A0A058Z239</accession>
<feature type="compositionally biased region" description="Low complexity" evidence="10">
    <location>
        <begin position="68"/>
        <end position="82"/>
    </location>
</feature>